<keyword evidence="6" id="KW-0807">Transducer</keyword>
<feature type="compositionally biased region" description="Polar residues" evidence="8">
    <location>
        <begin position="135"/>
        <end position="146"/>
    </location>
</feature>
<dbReference type="Proteomes" id="UP001447188">
    <property type="component" value="Unassembled WGS sequence"/>
</dbReference>
<evidence type="ECO:0000256" key="5">
    <source>
        <dbReference type="ARBA" id="ARBA00023098"/>
    </source>
</evidence>
<feature type="compositionally biased region" description="Basic residues" evidence="8">
    <location>
        <begin position="150"/>
        <end position="159"/>
    </location>
</feature>
<dbReference type="GO" id="GO:0004435">
    <property type="term" value="F:phosphatidylinositol-4,5-bisphosphate phospholipase C activity"/>
    <property type="evidence" value="ECO:0007669"/>
    <property type="project" value="UniProtKB-EC"/>
</dbReference>
<dbReference type="InterPro" id="IPR001711">
    <property type="entry name" value="PLipase_C_Pinositol-sp_Y"/>
</dbReference>
<feature type="domain" description="EF-hand" evidence="11">
    <location>
        <begin position="424"/>
        <end position="459"/>
    </location>
</feature>
<dbReference type="PROSITE" id="PS50004">
    <property type="entry name" value="C2"/>
    <property type="match status" value="1"/>
</dbReference>
<dbReference type="PROSITE" id="PS50222">
    <property type="entry name" value="EF_HAND_2"/>
    <property type="match status" value="1"/>
</dbReference>
<gene>
    <name evidence="12" type="primary">PLC1</name>
    <name evidence="12" type="ORF">Q9L58_003016</name>
</gene>
<dbReference type="PROSITE" id="PS00018">
    <property type="entry name" value="EF_HAND_1"/>
    <property type="match status" value="1"/>
</dbReference>
<comment type="catalytic activity">
    <reaction evidence="7">
        <text>a 1,2-diacyl-sn-glycero-3-phospho-(1D-myo-inositol-4,5-bisphosphate) + H2O = 1D-myo-inositol 1,4,5-trisphosphate + a 1,2-diacyl-sn-glycerol + H(+)</text>
        <dbReference type="Rhea" id="RHEA:33179"/>
        <dbReference type="ChEBI" id="CHEBI:15377"/>
        <dbReference type="ChEBI" id="CHEBI:15378"/>
        <dbReference type="ChEBI" id="CHEBI:17815"/>
        <dbReference type="ChEBI" id="CHEBI:58456"/>
        <dbReference type="ChEBI" id="CHEBI:203600"/>
        <dbReference type="EC" id="3.1.4.11"/>
    </reaction>
</comment>
<dbReference type="PANTHER" id="PTHR10336">
    <property type="entry name" value="PHOSPHOINOSITIDE-SPECIFIC PHOSPHOLIPASE C FAMILY PROTEIN"/>
    <property type="match status" value="1"/>
</dbReference>
<evidence type="ECO:0000259" key="11">
    <source>
        <dbReference type="PROSITE" id="PS50222"/>
    </source>
</evidence>
<dbReference type="SUPFAM" id="SSF49562">
    <property type="entry name" value="C2 domain (Calcium/lipid-binding domain, CaLB)"/>
    <property type="match status" value="1"/>
</dbReference>
<accession>A0ABR3GPY5</accession>
<evidence type="ECO:0000256" key="8">
    <source>
        <dbReference type="SAM" id="MobiDB-lite"/>
    </source>
</evidence>
<comment type="caution">
    <text evidence="12">The sequence shown here is derived from an EMBL/GenBank/DDBJ whole genome shotgun (WGS) entry which is preliminary data.</text>
</comment>
<keyword evidence="3" id="KW-0106">Calcium</keyword>
<dbReference type="PANTHER" id="PTHR10336:SF36">
    <property type="entry name" value="1-PHOSPHATIDYLINOSITOL 4,5-BISPHOSPHATE PHOSPHODIESTERASE BETA-4"/>
    <property type="match status" value="1"/>
</dbReference>
<dbReference type="EC" id="3.1.4.11" evidence="1 7"/>
<feature type="domain" description="PI-PLC Y-box" evidence="10">
    <location>
        <begin position="792"/>
        <end position="910"/>
    </location>
</feature>
<feature type="domain" description="C2" evidence="9">
    <location>
        <begin position="917"/>
        <end position="1071"/>
    </location>
</feature>
<dbReference type="InterPro" id="IPR037755">
    <property type="entry name" value="Plc1_PH"/>
</dbReference>
<keyword evidence="4 7" id="KW-0442">Lipid degradation</keyword>
<dbReference type="PROSITE" id="PS50008">
    <property type="entry name" value="PIPLC_Y_DOMAIN"/>
    <property type="match status" value="1"/>
</dbReference>
<reference evidence="12 13" key="1">
    <citation type="submission" date="2024-02" db="EMBL/GenBank/DDBJ databases">
        <title>Discinaceae phylogenomics.</title>
        <authorList>
            <person name="Dirks A.C."/>
            <person name="James T.Y."/>
        </authorList>
    </citation>
    <scope>NUCLEOTIDE SEQUENCE [LARGE SCALE GENOMIC DNA]</scope>
    <source>
        <strain evidence="12 13">ACD0624</strain>
    </source>
</reference>
<dbReference type="InterPro" id="IPR001192">
    <property type="entry name" value="PI-PLC_fam"/>
</dbReference>
<keyword evidence="2 7" id="KW-0378">Hydrolase</keyword>
<evidence type="ECO:0000256" key="6">
    <source>
        <dbReference type="ARBA" id="ARBA00023224"/>
    </source>
</evidence>
<dbReference type="CDD" id="cd00275">
    <property type="entry name" value="C2_PLC_like"/>
    <property type="match status" value="1"/>
</dbReference>
<evidence type="ECO:0000313" key="12">
    <source>
        <dbReference type="EMBL" id="KAL0637938.1"/>
    </source>
</evidence>
<dbReference type="Gene3D" id="2.30.29.30">
    <property type="entry name" value="Pleckstrin-homology domain (PH domain)/Phosphotyrosine-binding domain (PTB)"/>
    <property type="match status" value="1"/>
</dbReference>
<evidence type="ECO:0000259" key="9">
    <source>
        <dbReference type="PROSITE" id="PS50004"/>
    </source>
</evidence>
<dbReference type="InterPro" id="IPR011993">
    <property type="entry name" value="PH-like_dom_sf"/>
</dbReference>
<sequence length="1154" mass="128447">MTLSTAADSARHPFPPYINTSYAKEPLSSHGYFESLPDKIAATIPASPPASPLTDTIPMASMGIPSVSSAVSTTNTLEESPMPRPTGPNPSRTWHHSPRPSPVPSPDGLRARQRGLTITPIALPLPAGVSAMSDALNSPSQPQKTSLMRRVSKKLRRRTSSSAHDQDERSGPLIMRHRGDSFTGVGGGVGELGRMGVYNGIGVYDDDDDDGDGGAVVLEQLDGNEGETKATGRPRSESTTVTHHAAAEGVMVPEVLQKGISLTRVTRKKRMARIFRLDVKNARVSWDPTKQSSRFYVDDIKEIRMGADARNYREEFQIHSEMEDRWATIIYAEPELGGKLKTLHIIAPTVDIFKLWTTTLEKVLRYRTEMMAGLAMQGEKCVDAHWRNYMTSRVITTPSPQSLKGERLGFEDVERLCRRLHVNCSRGFLKDRFKRADKDNSGYLNFAEFRRFVQLLKERDEIKDIWKTAVTDSEAGMTKKEFTLFLKNVQKVDVDADKAYVDKVFRKFCRQSAKKRQGHQQITGVAGVMRAAADHALHDSEETRMTMSTFSDFLLSSSYNPPLLTSTTHEKLDLSRPLNEYFISSSHNTYLLGRQVAGESSVEGYIRVLQHGCRCVEIDCWDGDDGRPMVTHGHTGTSEVCFYDVIAAIGKYAFLASPYPLILSLEVHCSLEQQIAMATILRNVLGEKLVLEPFMTNCMVLPSPQELKHRILVKVKGSAKHESTLLNNDFHAMTNRSGGSVSSIPNSPSKQWVNGKGANSSASSSGTSESDEENLDGSRKKKKPGTKIASELGALGVYSRGQKFVNFSLPESKTYNHVFSFQEKRFEKFCKDSDKKWQLEKHNVRYMMRVYPSGFRVNSSNFDPSGFWRRGVQMVALNWQTYDLGLQMNEAMFAAGDDRTGYVLKPKELRGSRNTFDPPADAAAAKLKKDKKLVTFSIEVVSAQQLPRPKDHKADEGIDPFVVVEVFTADDKEKGVSTGEGGIDASGSKGVNGLGAPQKRRTKVVKDDGFHPLFKEKMSFSVITKFETLVFVRFSVYNAQSSDSSDRTLIATYTAKLISLQQGYRHLPLYDLQGEQFLFSTIFVKVNINPLTVIDREAPVRASTLDTIRNTAKSVLSRGFSSDRRSVKNKNNIHGNDKSKDGGPHPVPTMRKTR</sequence>
<dbReference type="SUPFAM" id="SSF50729">
    <property type="entry name" value="PH domain-like"/>
    <property type="match status" value="1"/>
</dbReference>
<organism evidence="12 13">
    <name type="scientific">Discina gigas</name>
    <dbReference type="NCBI Taxonomy" id="1032678"/>
    <lineage>
        <taxon>Eukaryota</taxon>
        <taxon>Fungi</taxon>
        <taxon>Dikarya</taxon>
        <taxon>Ascomycota</taxon>
        <taxon>Pezizomycotina</taxon>
        <taxon>Pezizomycetes</taxon>
        <taxon>Pezizales</taxon>
        <taxon>Discinaceae</taxon>
        <taxon>Discina</taxon>
    </lineage>
</organism>
<protein>
    <recommendedName>
        <fullName evidence="1 7">Phosphoinositide phospholipase C</fullName>
        <ecNumber evidence="1 7">3.1.4.11</ecNumber>
    </recommendedName>
</protein>
<dbReference type="Pfam" id="PF00168">
    <property type="entry name" value="C2"/>
    <property type="match status" value="2"/>
</dbReference>
<dbReference type="SMART" id="SM00148">
    <property type="entry name" value="PLCXc"/>
    <property type="match status" value="1"/>
</dbReference>
<evidence type="ECO:0000256" key="2">
    <source>
        <dbReference type="ARBA" id="ARBA00022801"/>
    </source>
</evidence>
<feature type="compositionally biased region" description="Polar residues" evidence="8">
    <location>
        <begin position="736"/>
        <end position="752"/>
    </location>
</feature>
<keyword evidence="13" id="KW-1185">Reference proteome</keyword>
<dbReference type="CDD" id="cd16207">
    <property type="entry name" value="EFh_ScPlc1p_like"/>
    <property type="match status" value="1"/>
</dbReference>
<dbReference type="Gene3D" id="2.60.40.150">
    <property type="entry name" value="C2 domain"/>
    <property type="match status" value="1"/>
</dbReference>
<feature type="region of interest" description="Disordered" evidence="8">
    <location>
        <begin position="736"/>
        <end position="786"/>
    </location>
</feature>
<dbReference type="InterPro" id="IPR000008">
    <property type="entry name" value="C2_dom"/>
</dbReference>
<dbReference type="Gene3D" id="3.20.20.190">
    <property type="entry name" value="Phosphatidylinositol (PI) phosphodiesterase"/>
    <property type="match status" value="1"/>
</dbReference>
<dbReference type="InterPro" id="IPR035892">
    <property type="entry name" value="C2_domain_sf"/>
</dbReference>
<dbReference type="SUPFAM" id="SSF47473">
    <property type="entry name" value="EF-hand"/>
    <property type="match status" value="1"/>
</dbReference>
<dbReference type="CDD" id="cd08598">
    <property type="entry name" value="PI-PLC1c_yeast"/>
    <property type="match status" value="1"/>
</dbReference>
<feature type="compositionally biased region" description="Polar residues" evidence="8">
    <location>
        <begin position="67"/>
        <end position="78"/>
    </location>
</feature>
<dbReference type="SMART" id="SM00149">
    <property type="entry name" value="PLCYc"/>
    <property type="match status" value="1"/>
</dbReference>
<dbReference type="InterPro" id="IPR018247">
    <property type="entry name" value="EF_Hand_1_Ca_BS"/>
</dbReference>
<dbReference type="InterPro" id="IPR000909">
    <property type="entry name" value="PLipase_C_PInositol-sp_X_dom"/>
</dbReference>
<evidence type="ECO:0000256" key="4">
    <source>
        <dbReference type="ARBA" id="ARBA00022963"/>
    </source>
</evidence>
<dbReference type="InterPro" id="IPR011992">
    <property type="entry name" value="EF-hand-dom_pair"/>
</dbReference>
<dbReference type="Pfam" id="PF00036">
    <property type="entry name" value="EF-hand_1"/>
    <property type="match status" value="1"/>
</dbReference>
<dbReference type="InterPro" id="IPR017946">
    <property type="entry name" value="PLC-like_Pdiesterase_TIM-brl"/>
</dbReference>
<evidence type="ECO:0000313" key="13">
    <source>
        <dbReference type="Proteomes" id="UP001447188"/>
    </source>
</evidence>
<dbReference type="PROSITE" id="PS50007">
    <property type="entry name" value="PIPLC_X_DOMAIN"/>
    <property type="match status" value="1"/>
</dbReference>
<name>A0ABR3GPY5_9PEZI</name>
<dbReference type="CDD" id="cd13360">
    <property type="entry name" value="PH_PLC_fungal"/>
    <property type="match status" value="1"/>
</dbReference>
<dbReference type="SUPFAM" id="SSF51695">
    <property type="entry name" value="PLC-like phosphodiesterases"/>
    <property type="match status" value="1"/>
</dbReference>
<dbReference type="PRINTS" id="PR00390">
    <property type="entry name" value="PHPHLIPASEC"/>
</dbReference>
<feature type="region of interest" description="Disordered" evidence="8">
    <location>
        <begin position="133"/>
        <end position="182"/>
    </location>
</feature>
<dbReference type="SMART" id="SM00239">
    <property type="entry name" value="C2"/>
    <property type="match status" value="1"/>
</dbReference>
<feature type="region of interest" description="Disordered" evidence="8">
    <location>
        <begin position="1117"/>
        <end position="1154"/>
    </location>
</feature>
<evidence type="ECO:0000259" key="10">
    <source>
        <dbReference type="PROSITE" id="PS50008"/>
    </source>
</evidence>
<dbReference type="Gene3D" id="1.10.238.10">
    <property type="entry name" value="EF-hand"/>
    <property type="match status" value="1"/>
</dbReference>
<dbReference type="Pfam" id="PF00388">
    <property type="entry name" value="PI-PLC-X"/>
    <property type="match status" value="1"/>
</dbReference>
<feature type="region of interest" description="Disordered" evidence="8">
    <location>
        <begin position="67"/>
        <end position="110"/>
    </location>
</feature>
<evidence type="ECO:0000256" key="7">
    <source>
        <dbReference type="RuleBase" id="RU361133"/>
    </source>
</evidence>
<keyword evidence="5 7" id="KW-0443">Lipid metabolism</keyword>
<dbReference type="Pfam" id="PF00387">
    <property type="entry name" value="PI-PLC-Y"/>
    <property type="match status" value="1"/>
</dbReference>
<feature type="region of interest" description="Disordered" evidence="8">
    <location>
        <begin position="975"/>
        <end position="996"/>
    </location>
</feature>
<dbReference type="EMBL" id="JBBBZM010000028">
    <property type="protein sequence ID" value="KAL0637938.1"/>
    <property type="molecule type" value="Genomic_DNA"/>
</dbReference>
<evidence type="ECO:0000256" key="3">
    <source>
        <dbReference type="ARBA" id="ARBA00022837"/>
    </source>
</evidence>
<proteinExistence type="predicted"/>
<feature type="compositionally biased region" description="Low complexity" evidence="8">
    <location>
        <begin position="754"/>
        <end position="768"/>
    </location>
</feature>
<evidence type="ECO:0000256" key="1">
    <source>
        <dbReference type="ARBA" id="ARBA00012368"/>
    </source>
</evidence>
<dbReference type="SMART" id="SM00054">
    <property type="entry name" value="EFh"/>
    <property type="match status" value="1"/>
</dbReference>
<dbReference type="InterPro" id="IPR002048">
    <property type="entry name" value="EF_hand_dom"/>
</dbReference>